<feature type="transmembrane region" description="Helical" evidence="1">
    <location>
        <begin position="24"/>
        <end position="43"/>
    </location>
</feature>
<gene>
    <name evidence="3" type="ORF">MoryE10_27860</name>
</gene>
<dbReference type="RefSeq" id="WP_221047404.1">
    <property type="nucleotide sequence ID" value="NZ_AP019782.1"/>
</dbReference>
<reference evidence="3" key="1">
    <citation type="submission" date="2019-06" db="EMBL/GenBank/DDBJ databases">
        <title>Complete genome sequence of Methylogaea oryzae strain JCM16910.</title>
        <authorList>
            <person name="Asakawa S."/>
        </authorList>
    </citation>
    <scope>NUCLEOTIDE SEQUENCE</scope>
    <source>
        <strain evidence="3">E10</strain>
    </source>
</reference>
<proteinExistence type="predicted"/>
<keyword evidence="1" id="KW-0472">Membrane</keyword>
<name>A0A8D5ANK5_9GAMM</name>
<dbReference type="PANTHER" id="PTHR34351">
    <property type="entry name" value="SLR1927 PROTEIN-RELATED"/>
    <property type="match status" value="1"/>
</dbReference>
<evidence type="ECO:0000313" key="4">
    <source>
        <dbReference type="Proteomes" id="UP000824988"/>
    </source>
</evidence>
<dbReference type="Proteomes" id="UP000824988">
    <property type="component" value="Chromosome"/>
</dbReference>
<dbReference type="KEGG" id="moz:MoryE10_27860"/>
<sequence>MLRYLLFLNFTQAHRISAWFRARFSPLGHFLLAILLGAGVFGFNTRAAATYQLFTWLLALFGLAWLWSELGRRAPLSVAVERLLPRYATVGETLRYSLVLRNDGKRVQRGLSLLDQLAGGSPDWEEFIGAVDPQDAQRNGFDRYVGFPRWQWLLRSKRGASLEERPLPALPPGQRVAIEAELLPLRRGRLQFAGFCLYRPEPFGLLRSRHALSLPQACCVLPRCHAVSPLPPAHGRAYQRGGVALANAAGESEEFMSLREYRRGDALRNVHWRSSAKFGRWVVKEFRDEYFVRRALVLDTFCPPGRTEDFEAAVSVAASLAAADGRGDALLDLMFVERQAHCFTAGRGVAQISALLEVLAGVQPSRRAEFAQLSQNVLRRAAALSSVACVLLDWDRPRRELVDALVGLGMPVAVLLVREAEPPPLANPALFLRHVRPSRLAADLLWR</sequence>
<keyword evidence="1" id="KW-1133">Transmembrane helix</keyword>
<dbReference type="Pfam" id="PF01882">
    <property type="entry name" value="DUF58"/>
    <property type="match status" value="1"/>
</dbReference>
<dbReference type="InterPro" id="IPR002881">
    <property type="entry name" value="DUF58"/>
</dbReference>
<keyword evidence="4" id="KW-1185">Reference proteome</keyword>
<feature type="transmembrane region" description="Helical" evidence="1">
    <location>
        <begin position="49"/>
        <end position="67"/>
    </location>
</feature>
<accession>A0A8D5ANK5</accession>
<evidence type="ECO:0000313" key="3">
    <source>
        <dbReference type="EMBL" id="BBL72180.1"/>
    </source>
</evidence>
<dbReference type="EMBL" id="AP019782">
    <property type="protein sequence ID" value="BBL72180.1"/>
    <property type="molecule type" value="Genomic_DNA"/>
</dbReference>
<dbReference type="PANTHER" id="PTHR34351:SF1">
    <property type="entry name" value="SLR1927 PROTEIN"/>
    <property type="match status" value="1"/>
</dbReference>
<evidence type="ECO:0000256" key="1">
    <source>
        <dbReference type="SAM" id="Phobius"/>
    </source>
</evidence>
<keyword evidence="1" id="KW-0812">Transmembrane</keyword>
<dbReference type="AlphaFoldDB" id="A0A8D5ANK5"/>
<organism evidence="3 4">
    <name type="scientific">Methylogaea oryzae</name>
    <dbReference type="NCBI Taxonomy" id="1295382"/>
    <lineage>
        <taxon>Bacteria</taxon>
        <taxon>Pseudomonadati</taxon>
        <taxon>Pseudomonadota</taxon>
        <taxon>Gammaproteobacteria</taxon>
        <taxon>Methylococcales</taxon>
        <taxon>Methylococcaceae</taxon>
        <taxon>Methylogaea</taxon>
    </lineage>
</organism>
<protein>
    <recommendedName>
        <fullName evidence="2">DUF58 domain-containing protein</fullName>
    </recommendedName>
</protein>
<feature type="domain" description="DUF58" evidence="2">
    <location>
        <begin position="258"/>
        <end position="391"/>
    </location>
</feature>
<evidence type="ECO:0000259" key="2">
    <source>
        <dbReference type="Pfam" id="PF01882"/>
    </source>
</evidence>